<dbReference type="EMBL" id="BNDY01000017">
    <property type="protein sequence ID" value="GHI40163.1"/>
    <property type="molecule type" value="Genomic_DNA"/>
</dbReference>
<evidence type="ECO:0000313" key="1">
    <source>
        <dbReference type="EMBL" id="GHI40163.1"/>
    </source>
</evidence>
<protein>
    <submittedName>
        <fullName evidence="1">Uncharacterized protein</fullName>
    </submittedName>
</protein>
<accession>A0ABQ3QSB1</accession>
<name>A0ABQ3QSB1_9ACTN</name>
<organism evidence="1 2">
    <name type="scientific">Streptomyces violascens</name>
    <dbReference type="NCBI Taxonomy" id="67381"/>
    <lineage>
        <taxon>Bacteria</taxon>
        <taxon>Bacillati</taxon>
        <taxon>Actinomycetota</taxon>
        <taxon>Actinomycetes</taxon>
        <taxon>Kitasatosporales</taxon>
        <taxon>Streptomycetaceae</taxon>
        <taxon>Streptomyces</taxon>
    </lineage>
</organism>
<dbReference type="Proteomes" id="UP001050808">
    <property type="component" value="Unassembled WGS sequence"/>
</dbReference>
<evidence type="ECO:0000313" key="2">
    <source>
        <dbReference type="Proteomes" id="UP001050808"/>
    </source>
</evidence>
<comment type="caution">
    <text evidence="1">The sequence shown here is derived from an EMBL/GenBank/DDBJ whole genome shotgun (WGS) entry which is preliminary data.</text>
</comment>
<reference evidence="1" key="1">
    <citation type="submission" date="2024-05" db="EMBL/GenBank/DDBJ databases">
        <title>Whole genome shotgun sequence of Streptomyces violascens NBRC 12920.</title>
        <authorList>
            <person name="Komaki H."/>
            <person name="Tamura T."/>
        </authorList>
    </citation>
    <scope>NUCLEOTIDE SEQUENCE</scope>
    <source>
        <strain evidence="1">NBRC 12920</strain>
    </source>
</reference>
<proteinExistence type="predicted"/>
<sequence>MAQRTGMSQSTVSQIRRAFGLKPHRIESFKLSTDPLSGD</sequence>
<gene>
    <name evidence="1" type="ORF">Sviol_45710</name>
</gene>
<keyword evidence="2" id="KW-1185">Reference proteome</keyword>